<feature type="compositionally biased region" description="Polar residues" evidence="4">
    <location>
        <begin position="267"/>
        <end position="280"/>
    </location>
</feature>
<evidence type="ECO:0000259" key="5">
    <source>
        <dbReference type="Pfam" id="PF01369"/>
    </source>
</evidence>
<dbReference type="Pfam" id="PF01369">
    <property type="entry name" value="Sec7"/>
    <property type="match status" value="1"/>
</dbReference>
<feature type="region of interest" description="Disordered" evidence="4">
    <location>
        <begin position="257"/>
        <end position="280"/>
    </location>
</feature>
<name>A0A0R3WQV5_HYDTA</name>
<dbReference type="InterPro" id="IPR000904">
    <property type="entry name" value="Sec7_dom"/>
</dbReference>
<protein>
    <submittedName>
        <fullName evidence="9">SEC7 domain-containing protein</fullName>
    </submittedName>
</protein>
<dbReference type="AlphaFoldDB" id="A0A0R3WQV5"/>
<evidence type="ECO:0000256" key="2">
    <source>
        <dbReference type="ARBA" id="ARBA00022553"/>
    </source>
</evidence>
<dbReference type="InterPro" id="IPR033742">
    <property type="entry name" value="IQSEC_PH"/>
</dbReference>
<dbReference type="OrthoDB" id="430364at2759"/>
<evidence type="ECO:0000256" key="3">
    <source>
        <dbReference type="ARBA" id="ARBA00023054"/>
    </source>
</evidence>
<dbReference type="Gene3D" id="1.10.1000.11">
    <property type="entry name" value="Arf Nucleotide-binding Site Opener,domain 2"/>
    <property type="match status" value="1"/>
</dbReference>
<evidence type="ECO:0000256" key="1">
    <source>
        <dbReference type="ARBA" id="ARBA00006248"/>
    </source>
</evidence>
<dbReference type="InterPro" id="IPR011993">
    <property type="entry name" value="PH-like_dom_sf"/>
</dbReference>
<dbReference type="InterPro" id="IPR035999">
    <property type="entry name" value="Sec7_dom_sf"/>
</dbReference>
<dbReference type="WBParaSite" id="TTAC_0000314501-mRNA-1">
    <property type="protein sequence ID" value="TTAC_0000314501-mRNA-1"/>
    <property type="gene ID" value="TTAC_0000314501"/>
</dbReference>
<organism evidence="9">
    <name type="scientific">Hydatigena taeniaeformis</name>
    <name type="common">Feline tapeworm</name>
    <name type="synonym">Taenia taeniaeformis</name>
    <dbReference type="NCBI Taxonomy" id="6205"/>
    <lineage>
        <taxon>Eukaryota</taxon>
        <taxon>Metazoa</taxon>
        <taxon>Spiralia</taxon>
        <taxon>Lophotrochozoa</taxon>
        <taxon>Platyhelminthes</taxon>
        <taxon>Cestoda</taxon>
        <taxon>Eucestoda</taxon>
        <taxon>Cyclophyllidea</taxon>
        <taxon>Taeniidae</taxon>
        <taxon>Hydatigera</taxon>
    </lineage>
</organism>
<dbReference type="InterPro" id="IPR023394">
    <property type="entry name" value="Sec7_C_sf"/>
</dbReference>
<reference evidence="9" key="1">
    <citation type="submission" date="2017-02" db="UniProtKB">
        <authorList>
            <consortium name="WormBaseParasite"/>
        </authorList>
    </citation>
    <scope>IDENTIFICATION</scope>
</reference>
<keyword evidence="3" id="KW-0175">Coiled coil</keyword>
<feature type="domain" description="IQ motif and SEC7" evidence="6">
    <location>
        <begin position="190"/>
        <end position="254"/>
    </location>
</feature>
<dbReference type="STRING" id="6205.A0A0R3WQV5"/>
<dbReference type="SUPFAM" id="SSF48425">
    <property type="entry name" value="Sec7 domain"/>
    <property type="match status" value="1"/>
</dbReference>
<accession>A0A0R3WQV5</accession>
<evidence type="ECO:0000313" key="8">
    <source>
        <dbReference type="Proteomes" id="UP000274429"/>
    </source>
</evidence>
<feature type="domain" description="SEC7" evidence="5">
    <location>
        <begin position="1"/>
        <end position="36"/>
    </location>
</feature>
<proteinExistence type="inferred from homology"/>
<dbReference type="GO" id="GO:0032012">
    <property type="term" value="P:regulation of ARF protein signal transduction"/>
    <property type="evidence" value="ECO:0007669"/>
    <property type="project" value="InterPro"/>
</dbReference>
<dbReference type="EMBL" id="UYWX01001962">
    <property type="protein sequence ID" value="VDM22009.1"/>
    <property type="molecule type" value="Genomic_DNA"/>
</dbReference>
<dbReference type="GO" id="GO:0005085">
    <property type="term" value="F:guanyl-nucleotide exchange factor activity"/>
    <property type="evidence" value="ECO:0007669"/>
    <property type="project" value="InterPro"/>
</dbReference>
<evidence type="ECO:0000313" key="7">
    <source>
        <dbReference type="EMBL" id="VDM22009.1"/>
    </source>
</evidence>
<keyword evidence="2" id="KW-0597">Phosphoprotein</keyword>
<keyword evidence="8" id="KW-1185">Reference proteome</keyword>
<evidence type="ECO:0000313" key="9">
    <source>
        <dbReference type="WBParaSite" id="TTAC_0000314501-mRNA-1"/>
    </source>
</evidence>
<dbReference type="Gene3D" id="2.30.29.30">
    <property type="entry name" value="Pleckstrin-homology domain (PH domain)/Phosphotyrosine-binding domain (PTB)"/>
    <property type="match status" value="1"/>
</dbReference>
<dbReference type="Proteomes" id="UP000274429">
    <property type="component" value="Unassembled WGS sequence"/>
</dbReference>
<evidence type="ECO:0000256" key="4">
    <source>
        <dbReference type="SAM" id="MobiDB-lite"/>
    </source>
</evidence>
<gene>
    <name evidence="7" type="ORF">TTAC_LOCUS3130</name>
</gene>
<reference evidence="7 8" key="2">
    <citation type="submission" date="2018-11" db="EMBL/GenBank/DDBJ databases">
        <authorList>
            <consortium name="Pathogen Informatics"/>
        </authorList>
    </citation>
    <scope>NUCLEOTIDE SEQUENCE [LARGE SCALE GENOMIC DNA]</scope>
</reference>
<comment type="similarity">
    <text evidence="1">Belongs to the BRAG family.</text>
</comment>
<evidence type="ECO:0000259" key="6">
    <source>
        <dbReference type="Pfam" id="PF16453"/>
    </source>
</evidence>
<dbReference type="Pfam" id="PF16453">
    <property type="entry name" value="IQ_SEC7_PH"/>
    <property type="match status" value="1"/>
</dbReference>
<sequence>MTKVDFINNNRGIDKGEDVATALLDGIYNRVVENEFRTLPDPIDRLRQVDRLFTGPLKPDKFIQRYRQFVAWFLALEVNDFTARKPLIPRPTSQIRCLFVFNDILVVTKPVGLNRVNAVDDLLTGGIRGRSRSIDRLVNRVGSPPTLGARSPPNVNLPGDTSSLQKCNSRSSDMRVNCYYSTDIPPNALFLVRQAIPLLDIKVLNFECEYYKFGVQLCDNLNVLISFSLPSNQIREVLISRLHEGIWETKEVMKHITGDYHPPPSSPGSNASTMSRSSCL</sequence>